<dbReference type="PANTHER" id="PTHR37308">
    <property type="entry name" value="INTEGRAL MEMBRANE PROTEIN"/>
    <property type="match status" value="1"/>
</dbReference>
<gene>
    <name evidence="2" type="ORF">CNF02_01490</name>
</gene>
<evidence type="ECO:0000313" key="2">
    <source>
        <dbReference type="EMBL" id="PDH35411.1"/>
    </source>
</evidence>
<feature type="transmembrane region" description="Helical" evidence="1">
    <location>
        <begin position="112"/>
        <end position="128"/>
    </location>
</feature>
<keyword evidence="1" id="KW-1133">Transmembrane helix</keyword>
<sequence>MAENSSNSDLLEEVRLRYIIFFLKGIAMGLGDSVPGVSGATVAVITNIYDRFIFAICSIDSTALNLLRAKQLKKTWQYIDGSFLFLLALGALTGLLISANTVLYLLDNFPEPLMAFFIGLVLGSVWVLKSKFQLRRVNNWLAICVGLALAVMIGSLEPRIVEINILYVFICGSIGISAMLVPGLSGAFILLLLGVYEFILTALVDFDLLYISVFFSGCVLGLLLFSRALSWLLKMYHELSFAMIAGLMSGSIYVLWPWQQTVSFYCDSSSMRQALQTVNIWPLNYTAVTGSSPWLALSLVTFLCGVGIVIALQYVANKEAAHDY</sequence>
<reference evidence="2 3" key="1">
    <citation type="submission" date="2017-08" db="EMBL/GenBank/DDBJ databases">
        <title>Fine stratification of microbial communities through a metagenomic profile of the photic zone.</title>
        <authorList>
            <person name="Haro-Moreno J.M."/>
            <person name="Lopez-Perez M."/>
            <person name="De La Torre J."/>
            <person name="Picazo A."/>
            <person name="Camacho A."/>
            <person name="Rodriguez-Valera F."/>
        </authorList>
    </citation>
    <scope>NUCLEOTIDE SEQUENCE [LARGE SCALE GENOMIC DNA]</scope>
    <source>
        <strain evidence="2">MED-G28</strain>
    </source>
</reference>
<feature type="transmembrane region" description="Helical" evidence="1">
    <location>
        <begin position="294"/>
        <end position="316"/>
    </location>
</feature>
<dbReference type="Pfam" id="PF04018">
    <property type="entry name" value="VCA0040-like"/>
    <property type="match status" value="1"/>
</dbReference>
<name>A0A2A5WG91_9GAMM</name>
<feature type="transmembrane region" description="Helical" evidence="1">
    <location>
        <begin position="81"/>
        <end position="106"/>
    </location>
</feature>
<feature type="transmembrane region" description="Helical" evidence="1">
    <location>
        <begin position="52"/>
        <end position="69"/>
    </location>
</feature>
<feature type="transmembrane region" description="Helical" evidence="1">
    <location>
        <begin position="21"/>
        <end position="46"/>
    </location>
</feature>
<feature type="transmembrane region" description="Helical" evidence="1">
    <location>
        <begin position="140"/>
        <end position="157"/>
    </location>
</feature>
<organism evidence="2 3">
    <name type="scientific">OM182 bacterium MED-G28</name>
    <dbReference type="NCBI Taxonomy" id="1986256"/>
    <lineage>
        <taxon>Bacteria</taxon>
        <taxon>Pseudomonadati</taxon>
        <taxon>Pseudomonadota</taxon>
        <taxon>Gammaproteobacteria</taxon>
        <taxon>OMG group</taxon>
        <taxon>OM182 clade</taxon>
    </lineage>
</organism>
<feature type="transmembrane region" description="Helical" evidence="1">
    <location>
        <begin position="210"/>
        <end position="232"/>
    </location>
</feature>
<evidence type="ECO:0000256" key="1">
    <source>
        <dbReference type="SAM" id="Phobius"/>
    </source>
</evidence>
<accession>A0A2A5WG91</accession>
<proteinExistence type="predicted"/>
<feature type="transmembrane region" description="Helical" evidence="1">
    <location>
        <begin position="239"/>
        <end position="258"/>
    </location>
</feature>
<protein>
    <submittedName>
        <fullName evidence="2">DUF368 domain-containing protein</fullName>
    </submittedName>
</protein>
<keyword evidence="1" id="KW-0472">Membrane</keyword>
<dbReference type="EMBL" id="NTJZ01000001">
    <property type="protein sequence ID" value="PDH35411.1"/>
    <property type="molecule type" value="Genomic_DNA"/>
</dbReference>
<dbReference type="InterPro" id="IPR007163">
    <property type="entry name" value="VCA0040-like"/>
</dbReference>
<comment type="caution">
    <text evidence="2">The sequence shown here is derived from an EMBL/GenBank/DDBJ whole genome shotgun (WGS) entry which is preliminary data.</text>
</comment>
<dbReference type="AlphaFoldDB" id="A0A2A5WG91"/>
<dbReference type="PANTHER" id="PTHR37308:SF1">
    <property type="entry name" value="POLYPRENYL-PHOSPHATE TRANSPORTER"/>
    <property type="match status" value="1"/>
</dbReference>
<dbReference type="Proteomes" id="UP000219329">
    <property type="component" value="Unassembled WGS sequence"/>
</dbReference>
<evidence type="ECO:0000313" key="3">
    <source>
        <dbReference type="Proteomes" id="UP000219329"/>
    </source>
</evidence>
<keyword evidence="1" id="KW-0812">Transmembrane</keyword>